<dbReference type="Pfam" id="PF00015">
    <property type="entry name" value="MCPsignal"/>
    <property type="match status" value="1"/>
</dbReference>
<evidence type="ECO:0000313" key="6">
    <source>
        <dbReference type="EMBL" id="MFC5480804.1"/>
    </source>
</evidence>
<proteinExistence type="inferred from homology"/>
<dbReference type="EMBL" id="JBHSMR010000014">
    <property type="protein sequence ID" value="MFC5480804.1"/>
    <property type="molecule type" value="Genomic_DNA"/>
</dbReference>
<reference evidence="7" key="1">
    <citation type="journal article" date="2019" name="Int. J. Syst. Evol. Microbiol.">
        <title>The Global Catalogue of Microorganisms (GCM) 10K type strain sequencing project: providing services to taxonomists for standard genome sequencing and annotation.</title>
        <authorList>
            <consortium name="The Broad Institute Genomics Platform"/>
            <consortium name="The Broad Institute Genome Sequencing Center for Infectious Disease"/>
            <person name="Wu L."/>
            <person name="Ma J."/>
        </authorList>
    </citation>
    <scope>NUCLEOTIDE SEQUENCE [LARGE SCALE GENOMIC DNA]</scope>
    <source>
        <strain evidence="7">CCUG 43111</strain>
    </source>
</reference>
<keyword evidence="4" id="KW-1133">Transmembrane helix</keyword>
<comment type="similarity">
    <text evidence="2">Belongs to the methyl-accepting chemotaxis (MCP) protein family.</text>
</comment>
<evidence type="ECO:0000256" key="1">
    <source>
        <dbReference type="ARBA" id="ARBA00022481"/>
    </source>
</evidence>
<feature type="transmembrane region" description="Helical" evidence="4">
    <location>
        <begin position="44"/>
        <end position="63"/>
    </location>
</feature>
<dbReference type="CDD" id="cd11386">
    <property type="entry name" value="MCP_signal"/>
    <property type="match status" value="1"/>
</dbReference>
<dbReference type="SMART" id="SM00283">
    <property type="entry name" value="MA"/>
    <property type="match status" value="1"/>
</dbReference>
<dbReference type="SUPFAM" id="SSF58104">
    <property type="entry name" value="Methyl-accepting chemotaxis protein (MCP) signaling domain"/>
    <property type="match status" value="1"/>
</dbReference>
<evidence type="ECO:0000256" key="3">
    <source>
        <dbReference type="PROSITE-ProRule" id="PRU00284"/>
    </source>
</evidence>
<organism evidence="6 7">
    <name type="scientific">Massilia suwonensis</name>
    <dbReference type="NCBI Taxonomy" id="648895"/>
    <lineage>
        <taxon>Bacteria</taxon>
        <taxon>Pseudomonadati</taxon>
        <taxon>Pseudomonadota</taxon>
        <taxon>Betaproteobacteria</taxon>
        <taxon>Burkholderiales</taxon>
        <taxon>Oxalobacteraceae</taxon>
        <taxon>Telluria group</taxon>
        <taxon>Massilia</taxon>
    </lineage>
</organism>
<feature type="transmembrane region" description="Helical" evidence="4">
    <location>
        <begin position="69"/>
        <end position="86"/>
    </location>
</feature>
<dbReference type="Gene3D" id="1.10.287.950">
    <property type="entry name" value="Methyl-accepting chemotaxis protein"/>
    <property type="match status" value="1"/>
</dbReference>
<keyword evidence="3" id="KW-0807">Transducer</keyword>
<evidence type="ECO:0000256" key="2">
    <source>
        <dbReference type="ARBA" id="ARBA00029447"/>
    </source>
</evidence>
<feature type="transmembrane region" description="Helical" evidence="4">
    <location>
        <begin position="98"/>
        <end position="126"/>
    </location>
</feature>
<dbReference type="Proteomes" id="UP001596101">
    <property type="component" value="Unassembled WGS sequence"/>
</dbReference>
<gene>
    <name evidence="6" type="ORF">ACFPQ5_21590</name>
</gene>
<keyword evidence="4" id="KW-0472">Membrane</keyword>
<accession>A0ABW0MSE7</accession>
<dbReference type="PANTHER" id="PTHR43531:SF14">
    <property type="entry name" value="METHYL-ACCEPTING CHEMOTAXIS PROTEIN I-RELATED"/>
    <property type="match status" value="1"/>
</dbReference>
<dbReference type="InterPro" id="IPR004090">
    <property type="entry name" value="Chemotax_Me-accpt_rcpt"/>
</dbReference>
<sequence length="486" mass="50751">MSNLQVEEALRHHAHKADRLMVAILWAMFVLALALSTMHDTMGWALAVGLPVAAVPTLLMLAAPGARPTRLVTGVAMIAMCALHIHQGAGRNELHFGIFVVLAFLLCYRDWAVIALAAGVTALHHLSFSQLQELGFGVRCLLEPGFGMVLVHAAYVAAEALVLCHLARVLRREALQSAELRVSVAALQAGKGAIDLRAQPQARSDSGRALQEVVALLQRSLASVQRSVHTTSAASHQIAEGNAELSQRTGRQADAIRATVSSMAELTDTVRRNAEHARQADALAGSASQVAARGGQVVTEVVERMEAIDASSRRIGDIIAVIDGIAFQTNILALNAAVEAARAGEQGRGFAVVAGEVRNLAQRSAGAAREIKALIEESMAQVGAGSTLAQQAGRTMAEVVDSVHQVSGIIGEISSASRAQAQGIAAISEAVQAMDDETRDSAAMVHDAAAAAGALKDEAAHLAEVVAVFHLDKTGATAPRPALLPA</sequence>
<dbReference type="PANTHER" id="PTHR43531">
    <property type="entry name" value="PROTEIN ICFG"/>
    <property type="match status" value="1"/>
</dbReference>
<feature type="transmembrane region" description="Helical" evidence="4">
    <location>
        <begin position="146"/>
        <end position="167"/>
    </location>
</feature>
<evidence type="ECO:0000256" key="4">
    <source>
        <dbReference type="SAM" id="Phobius"/>
    </source>
</evidence>
<name>A0ABW0MSE7_9BURK</name>
<dbReference type="RefSeq" id="WP_379760668.1">
    <property type="nucleotide sequence ID" value="NZ_JBHSMR010000014.1"/>
</dbReference>
<keyword evidence="7" id="KW-1185">Reference proteome</keyword>
<dbReference type="InterPro" id="IPR004089">
    <property type="entry name" value="MCPsignal_dom"/>
</dbReference>
<feature type="transmembrane region" description="Helical" evidence="4">
    <location>
        <begin position="20"/>
        <end position="37"/>
    </location>
</feature>
<feature type="domain" description="Methyl-accepting transducer" evidence="5">
    <location>
        <begin position="227"/>
        <end position="456"/>
    </location>
</feature>
<keyword evidence="4" id="KW-0812">Transmembrane</keyword>
<evidence type="ECO:0000313" key="7">
    <source>
        <dbReference type="Proteomes" id="UP001596101"/>
    </source>
</evidence>
<dbReference type="PROSITE" id="PS50111">
    <property type="entry name" value="CHEMOTAXIS_TRANSDUC_2"/>
    <property type="match status" value="1"/>
</dbReference>
<comment type="caution">
    <text evidence="6">The sequence shown here is derived from an EMBL/GenBank/DDBJ whole genome shotgun (WGS) entry which is preliminary data.</text>
</comment>
<evidence type="ECO:0000259" key="5">
    <source>
        <dbReference type="PROSITE" id="PS50111"/>
    </source>
</evidence>
<dbReference type="PRINTS" id="PR00260">
    <property type="entry name" value="CHEMTRNSDUCR"/>
</dbReference>
<keyword evidence="1" id="KW-0488">Methylation</keyword>
<dbReference type="InterPro" id="IPR051310">
    <property type="entry name" value="MCP_chemotaxis"/>
</dbReference>
<protein>
    <submittedName>
        <fullName evidence="6">Methyl-accepting chemotaxis protein</fullName>
    </submittedName>
</protein>